<dbReference type="InterPro" id="IPR013078">
    <property type="entry name" value="His_Pase_superF_clade-1"/>
</dbReference>
<dbReference type="EMBL" id="UFSM01000001">
    <property type="protein sequence ID" value="SUU89550.1"/>
    <property type="molecule type" value="Genomic_DNA"/>
</dbReference>
<feature type="chain" id="PRO_5016772852" evidence="1">
    <location>
        <begin position="20"/>
        <end position="181"/>
    </location>
</feature>
<dbReference type="InterPro" id="IPR029033">
    <property type="entry name" value="His_PPase_superfam"/>
</dbReference>
<dbReference type="SUPFAM" id="SSF53254">
    <property type="entry name" value="Phosphoglycerate mutase-like"/>
    <property type="match status" value="1"/>
</dbReference>
<dbReference type="CDD" id="cd07067">
    <property type="entry name" value="HP_PGM_like"/>
    <property type="match status" value="1"/>
</dbReference>
<protein>
    <submittedName>
        <fullName evidence="2">Histidine phosphatase superfamily (Branch 1)</fullName>
    </submittedName>
</protein>
<gene>
    <name evidence="2" type="ORF">NCTC10684_02791</name>
</gene>
<dbReference type="Gene3D" id="3.40.50.1240">
    <property type="entry name" value="Phosphoglycerate mutase-like"/>
    <property type="match status" value="1"/>
</dbReference>
<organism evidence="2 3">
    <name type="scientific">Aminobacter aminovorans</name>
    <name type="common">Chelatobacter heintzii</name>
    <dbReference type="NCBI Taxonomy" id="83263"/>
    <lineage>
        <taxon>Bacteria</taxon>
        <taxon>Pseudomonadati</taxon>
        <taxon>Pseudomonadota</taxon>
        <taxon>Alphaproteobacteria</taxon>
        <taxon>Hyphomicrobiales</taxon>
        <taxon>Phyllobacteriaceae</taxon>
        <taxon>Aminobacter</taxon>
    </lineage>
</organism>
<name>A0A380WL15_AMIAI</name>
<dbReference type="AlphaFoldDB" id="A0A380WL15"/>
<dbReference type="RefSeq" id="WP_115731697.1">
    <property type="nucleotide sequence ID" value="NZ_BAAAVY010000002.1"/>
</dbReference>
<reference evidence="2 3" key="1">
    <citation type="submission" date="2018-06" db="EMBL/GenBank/DDBJ databases">
        <authorList>
            <consortium name="Pathogen Informatics"/>
            <person name="Doyle S."/>
        </authorList>
    </citation>
    <scope>NUCLEOTIDE SEQUENCE [LARGE SCALE GENOMIC DNA]</scope>
    <source>
        <strain evidence="2 3">NCTC10684</strain>
    </source>
</reference>
<evidence type="ECO:0000313" key="2">
    <source>
        <dbReference type="EMBL" id="SUU89550.1"/>
    </source>
</evidence>
<keyword evidence="1" id="KW-0732">Signal</keyword>
<proteinExistence type="predicted"/>
<evidence type="ECO:0000313" key="3">
    <source>
        <dbReference type="Proteomes" id="UP000254701"/>
    </source>
</evidence>
<feature type="signal peptide" evidence="1">
    <location>
        <begin position="1"/>
        <end position="19"/>
    </location>
</feature>
<dbReference type="OrthoDB" id="2237472at2"/>
<accession>A0A380WL15</accession>
<dbReference type="Pfam" id="PF00300">
    <property type="entry name" value="His_Phos_1"/>
    <property type="match status" value="1"/>
</dbReference>
<sequence length="181" mass="19661">MLRFTIAIMLLLGALPAKATEAGWALLRNGGHVVLLRNAMTTGTVEPPNFDIEKCATQLNLSDRGRQQARKIGALFDARAAPVERILASRYCRTLETARLAFDDRKVEPTAALDKPTDATREADVATVMDIIRNYSGSDNIVLVTHLENIQALTGAAAREGEALIVGLQGEKLHVLGRIVF</sequence>
<dbReference type="Proteomes" id="UP000254701">
    <property type="component" value="Unassembled WGS sequence"/>
</dbReference>
<evidence type="ECO:0000256" key="1">
    <source>
        <dbReference type="SAM" id="SignalP"/>
    </source>
</evidence>